<feature type="compositionally biased region" description="Polar residues" evidence="1">
    <location>
        <begin position="811"/>
        <end position="827"/>
    </location>
</feature>
<feature type="compositionally biased region" description="Polar residues" evidence="1">
    <location>
        <begin position="1336"/>
        <end position="1349"/>
    </location>
</feature>
<evidence type="ECO:0000256" key="2">
    <source>
        <dbReference type="SAM" id="Phobius"/>
    </source>
</evidence>
<feature type="compositionally biased region" description="Basic residues" evidence="1">
    <location>
        <begin position="293"/>
        <end position="303"/>
    </location>
</feature>
<protein>
    <submittedName>
        <fullName evidence="3">Uncharacterized protein</fullName>
    </submittedName>
</protein>
<reference evidence="3 4" key="1">
    <citation type="submission" date="2024-02" db="EMBL/GenBank/DDBJ databases">
        <title>Chromosome-scale genome assembly of the rough periwinkle Littorina saxatilis.</title>
        <authorList>
            <person name="De Jode A."/>
            <person name="Faria R."/>
            <person name="Formenti G."/>
            <person name="Sims Y."/>
            <person name="Smith T.P."/>
            <person name="Tracey A."/>
            <person name="Wood J.M.D."/>
            <person name="Zagrodzka Z.B."/>
            <person name="Johannesson K."/>
            <person name="Butlin R.K."/>
            <person name="Leder E.H."/>
        </authorList>
    </citation>
    <scope>NUCLEOTIDE SEQUENCE [LARGE SCALE GENOMIC DNA]</scope>
    <source>
        <strain evidence="3">Snail1</strain>
        <tissue evidence="3">Muscle</tissue>
    </source>
</reference>
<feature type="region of interest" description="Disordered" evidence="1">
    <location>
        <begin position="1322"/>
        <end position="1351"/>
    </location>
</feature>
<feature type="region of interest" description="Disordered" evidence="1">
    <location>
        <begin position="113"/>
        <end position="144"/>
    </location>
</feature>
<feature type="compositionally biased region" description="Polar residues" evidence="1">
    <location>
        <begin position="567"/>
        <end position="595"/>
    </location>
</feature>
<evidence type="ECO:0000256" key="1">
    <source>
        <dbReference type="SAM" id="MobiDB-lite"/>
    </source>
</evidence>
<feature type="region of interest" description="Disordered" evidence="1">
    <location>
        <begin position="650"/>
        <end position="761"/>
    </location>
</feature>
<evidence type="ECO:0000313" key="4">
    <source>
        <dbReference type="Proteomes" id="UP001374579"/>
    </source>
</evidence>
<keyword evidence="2" id="KW-1133">Transmembrane helix</keyword>
<proteinExistence type="predicted"/>
<dbReference type="EMBL" id="JBAMIC010000021">
    <property type="protein sequence ID" value="KAK7092593.1"/>
    <property type="molecule type" value="Genomic_DNA"/>
</dbReference>
<feature type="compositionally biased region" description="Basic and acidic residues" evidence="1">
    <location>
        <begin position="331"/>
        <end position="341"/>
    </location>
</feature>
<feature type="compositionally biased region" description="Polar residues" evidence="1">
    <location>
        <begin position="304"/>
        <end position="321"/>
    </location>
</feature>
<sequence length="1499" mass="167924">MAEDDDDVIDLDAVDEEEGNSLPLLPDGEEGEKELVIHVPEETARTAEIGALAVLAAIIVIASAIALIVFVLDRRRRRKVLEVVDKLEKTEEGGSAPRGGHSFDTNDTATTVTTEQSDLNTLSPETPLLQDNSNNNRRRDRNANASLDRRERRCCMCFCCPPENEPSLEDLWKQKKTQQQTNANNARTGSAKKSLKLMEEGMTHMEGFQNFLNRKKSSSADKTTRHKPNLHRRHRSERLLSAQRSASYPQHSPSPKASRRKSYSNTNESCWSRASASQGERLRSHSHSLANRSHNHPCRHNQNGHHSISPTPHRSTRTGSLDQRYRSHSQHRGDARSKSLDQNHSGRNKSSDRHHSGRAVSPEKRRSERRSSLGRQLAEHPCSLRSKSGERNNDSVEKRHQSSRPRSIGRHRSESNEHHRGQRTMNVDRQRGSSGKRLCSGKFQSTQDKRVVPSDRHSGMNRSQNQSSHRHSRHATSPHHHHHHHNHSHRHNERDSPSGSPERKSRRRDRCHDSPSQDTFISYRTSHTSNNPKKSCGSCRNRGLSARQYVGGRDRCKENDRRFDSRSAGSYSNSRQNYPEYPQSRQRGSHGQVTPSARYENRNHSATQPFTHSTPNIAAQNKFGTSGLVQGNLGASGLHQYTPGASRLSQQNTSAYHVGQRNSYDPGIAQDSNQASGVGRNHTYGPGVVQNNHHISDVGHDNPYTGVPQENSYASGMSQTHHQSSRSGQNAAQSSWVNSARSTGTGQYDPRVNQNNPNASSVAENMRNASNVGQNNPYTSGVSQVQAQRTIPSTFPQRPNPQRHYEGQYFNSQDQRSQMSYENSRGHNPQWDHPAQYPTQYPANEPPHYQYRYPHLNVSQNYNCEESDSHSQSGDTHSAPVETKQTVSPAVRKAEQEMSEGHNDEHSDPVASTSRAKLSCSRKKRFFRPCKRSPTPRFMLKHKHKHACTSTGLAGRFQETDTSSDESLCGKDDTVSLVQKLFGLKLKSRKRPKRSRSFLSRKKPRKVEHRPLLGRPGFFDSEDTTHETSNETEQMDSEFEVSDILPADSGYSAPTTVQVVSAYDVFGSLPSETRRNGLVSSDPSPAILERRSGSVWHGSVVFPSWKEDTVSVRRRKNSDRGKNIVFPNRPVEALQEPSHLLLMSDSLDAFAETELTSNSRTLSVRMDERKHKQRLHQDGSETPTSYSEGMVCVDLNSVDLRALASGDDKEFRILATQRWCEQQSLAALRSPALSQAEEESVATDTPGEQRSDLSVTVSSRTTDVFTHQTGSSMQDRVSYGDELSHRVNTANAADVSFQGSLPTAHTESISQDIDYMDFRASSNNSRAASDGGSELCDNSTPVPSQSSHSECSDLFDEFAQQRLNQYEQNRDLFSTDTAETNTVNVSESPECTDDRDSLEHGQHLVNGPKECVDAESPDTSLEEAQVLTEEIRHQNISAGTSYHSLQKEIDQDSCSLNTSRKCPFPSESRTFEAFQPSEERQSSHLSLSVIPPCVFHQKT</sequence>
<feature type="compositionally biased region" description="Polar residues" evidence="1">
    <location>
        <begin position="242"/>
        <end position="255"/>
    </location>
</feature>
<feature type="transmembrane region" description="Helical" evidence="2">
    <location>
        <begin position="49"/>
        <end position="72"/>
    </location>
</feature>
<feature type="compositionally biased region" description="Basic and acidic residues" evidence="1">
    <location>
        <begin position="552"/>
        <end position="565"/>
    </location>
</feature>
<feature type="compositionally biased region" description="Polar residues" evidence="1">
    <location>
        <begin position="863"/>
        <end position="876"/>
    </location>
</feature>
<feature type="region of interest" description="Disordered" evidence="1">
    <location>
        <begin position="1230"/>
        <end position="1257"/>
    </location>
</feature>
<feature type="compositionally biased region" description="Polar residues" evidence="1">
    <location>
        <begin position="650"/>
        <end position="663"/>
    </location>
</feature>
<feature type="compositionally biased region" description="Polar residues" evidence="1">
    <location>
        <begin position="1242"/>
        <end position="1257"/>
    </location>
</feature>
<feature type="region of interest" description="Disordered" evidence="1">
    <location>
        <begin position="1377"/>
        <end position="1402"/>
    </location>
</feature>
<comment type="caution">
    <text evidence="3">The sequence shown here is derived from an EMBL/GenBank/DDBJ whole genome shotgun (WGS) entry which is preliminary data.</text>
</comment>
<feature type="compositionally biased region" description="Acidic residues" evidence="1">
    <location>
        <begin position="1"/>
        <end position="19"/>
    </location>
</feature>
<feature type="compositionally biased region" description="Polar residues" evidence="1">
    <location>
        <begin position="115"/>
        <end position="124"/>
    </location>
</feature>
<feature type="compositionally biased region" description="Polar residues" evidence="1">
    <location>
        <begin position="708"/>
        <end position="761"/>
    </location>
</feature>
<dbReference type="Proteomes" id="UP001374579">
    <property type="component" value="Unassembled WGS sequence"/>
</dbReference>
<feature type="compositionally biased region" description="Polar residues" evidence="1">
    <location>
        <begin position="263"/>
        <end position="278"/>
    </location>
</feature>
<feature type="compositionally biased region" description="Basic and acidic residues" evidence="1">
    <location>
        <begin position="1167"/>
        <end position="1179"/>
    </location>
</feature>
<keyword evidence="2" id="KW-0812">Transmembrane</keyword>
<feature type="compositionally biased region" description="Basic and acidic residues" evidence="1">
    <location>
        <begin position="892"/>
        <end position="908"/>
    </location>
</feature>
<feature type="region of interest" description="Disordered" evidence="1">
    <location>
        <begin position="1"/>
        <end position="28"/>
    </location>
</feature>
<feature type="region of interest" description="Disordered" evidence="1">
    <location>
        <begin position="211"/>
        <end position="598"/>
    </location>
</feature>
<feature type="compositionally biased region" description="Basic residues" evidence="1">
    <location>
        <begin position="224"/>
        <end position="236"/>
    </location>
</feature>
<keyword evidence="2" id="KW-0472">Membrane</keyword>
<feature type="compositionally biased region" description="Basic residues" evidence="1">
    <location>
        <begin position="468"/>
        <end position="491"/>
    </location>
</feature>
<feature type="compositionally biased region" description="Basic and acidic residues" evidence="1">
    <location>
        <begin position="447"/>
        <end position="458"/>
    </location>
</feature>
<feature type="region of interest" description="Disordered" evidence="1">
    <location>
        <begin position="811"/>
        <end position="851"/>
    </location>
</feature>
<feature type="region of interest" description="Disordered" evidence="1">
    <location>
        <begin position="863"/>
        <end position="918"/>
    </location>
</feature>
<feature type="compositionally biased region" description="Basic and acidic residues" evidence="1">
    <location>
        <begin position="387"/>
        <end position="400"/>
    </location>
</feature>
<evidence type="ECO:0000313" key="3">
    <source>
        <dbReference type="EMBL" id="KAK7092593.1"/>
    </source>
</evidence>
<feature type="region of interest" description="Disordered" evidence="1">
    <location>
        <begin position="89"/>
        <end position="108"/>
    </location>
</feature>
<feature type="compositionally biased region" description="Basic and acidic residues" evidence="1">
    <location>
        <begin position="361"/>
        <end position="371"/>
    </location>
</feature>
<feature type="compositionally biased region" description="Polar residues" evidence="1">
    <location>
        <begin position="1377"/>
        <end position="1389"/>
    </location>
</feature>
<keyword evidence="4" id="KW-1185">Reference proteome</keyword>
<feature type="compositionally biased region" description="Polar residues" evidence="1">
    <location>
        <begin position="516"/>
        <end position="533"/>
    </location>
</feature>
<organism evidence="3 4">
    <name type="scientific">Littorina saxatilis</name>
    <dbReference type="NCBI Taxonomy" id="31220"/>
    <lineage>
        <taxon>Eukaryota</taxon>
        <taxon>Metazoa</taxon>
        <taxon>Spiralia</taxon>
        <taxon>Lophotrochozoa</taxon>
        <taxon>Mollusca</taxon>
        <taxon>Gastropoda</taxon>
        <taxon>Caenogastropoda</taxon>
        <taxon>Littorinimorpha</taxon>
        <taxon>Littorinoidea</taxon>
        <taxon>Littorinidae</taxon>
        <taxon>Littorina</taxon>
    </lineage>
</organism>
<accession>A0AAN9ASU9</accession>
<feature type="compositionally biased region" description="Basic residues" evidence="1">
    <location>
        <begin position="987"/>
        <end position="1008"/>
    </location>
</feature>
<feature type="region of interest" description="Disordered" evidence="1">
    <location>
        <begin position="1167"/>
        <end position="1186"/>
    </location>
</feature>
<feature type="compositionally biased region" description="Basic and acidic residues" evidence="1">
    <location>
        <begin position="1392"/>
        <end position="1402"/>
    </location>
</feature>
<feature type="region of interest" description="Disordered" evidence="1">
    <location>
        <begin position="987"/>
        <end position="1037"/>
    </location>
</feature>
<name>A0AAN9ASU9_9CAEN</name>
<feature type="compositionally biased region" description="Basic residues" evidence="1">
    <location>
        <begin position="401"/>
        <end position="410"/>
    </location>
</feature>
<gene>
    <name evidence="3" type="ORF">V1264_008315</name>
</gene>